<proteinExistence type="predicted"/>
<dbReference type="AlphaFoldDB" id="X1MJ69"/>
<evidence type="ECO:0000313" key="2">
    <source>
        <dbReference type="EMBL" id="GAI31687.1"/>
    </source>
</evidence>
<gene>
    <name evidence="2" type="ORF">S06H3_25189</name>
</gene>
<protein>
    <submittedName>
        <fullName evidence="2">Uncharacterized protein</fullName>
    </submittedName>
</protein>
<keyword evidence="1" id="KW-1133">Transmembrane helix</keyword>
<organism evidence="2">
    <name type="scientific">marine sediment metagenome</name>
    <dbReference type="NCBI Taxonomy" id="412755"/>
    <lineage>
        <taxon>unclassified sequences</taxon>
        <taxon>metagenomes</taxon>
        <taxon>ecological metagenomes</taxon>
    </lineage>
</organism>
<sequence length="49" mass="5095">AGTASIGVLLQNAQNMSDMPLAIAVMIVVLAIGVVVDSVFGLADRQIRR</sequence>
<dbReference type="EMBL" id="BARV01014418">
    <property type="protein sequence ID" value="GAI31687.1"/>
    <property type="molecule type" value="Genomic_DNA"/>
</dbReference>
<evidence type="ECO:0000256" key="1">
    <source>
        <dbReference type="SAM" id="Phobius"/>
    </source>
</evidence>
<feature type="non-terminal residue" evidence="2">
    <location>
        <position position="1"/>
    </location>
</feature>
<feature type="non-terminal residue" evidence="2">
    <location>
        <position position="49"/>
    </location>
</feature>
<accession>X1MJ69</accession>
<keyword evidence="1" id="KW-0812">Transmembrane</keyword>
<feature type="transmembrane region" description="Helical" evidence="1">
    <location>
        <begin position="21"/>
        <end position="43"/>
    </location>
</feature>
<reference evidence="2" key="1">
    <citation type="journal article" date="2014" name="Front. Microbiol.">
        <title>High frequency of phylogenetically diverse reductive dehalogenase-homologous genes in deep subseafloor sedimentary metagenomes.</title>
        <authorList>
            <person name="Kawai M."/>
            <person name="Futagami T."/>
            <person name="Toyoda A."/>
            <person name="Takaki Y."/>
            <person name="Nishi S."/>
            <person name="Hori S."/>
            <person name="Arai W."/>
            <person name="Tsubouchi T."/>
            <person name="Morono Y."/>
            <person name="Uchiyama I."/>
            <person name="Ito T."/>
            <person name="Fujiyama A."/>
            <person name="Inagaki F."/>
            <person name="Takami H."/>
        </authorList>
    </citation>
    <scope>NUCLEOTIDE SEQUENCE</scope>
    <source>
        <strain evidence="2">Expedition CK06-06</strain>
    </source>
</reference>
<comment type="caution">
    <text evidence="2">The sequence shown here is derived from an EMBL/GenBank/DDBJ whole genome shotgun (WGS) entry which is preliminary data.</text>
</comment>
<name>X1MJ69_9ZZZZ</name>
<keyword evidence="1" id="KW-0472">Membrane</keyword>